<dbReference type="EMBL" id="MT144152">
    <property type="protein sequence ID" value="QJA49753.1"/>
    <property type="molecule type" value="Genomic_DNA"/>
</dbReference>
<protein>
    <submittedName>
        <fullName evidence="1">Uncharacterized protein</fullName>
    </submittedName>
</protein>
<accession>A0A6H1ZP96</accession>
<organism evidence="1">
    <name type="scientific">viral metagenome</name>
    <dbReference type="NCBI Taxonomy" id="1070528"/>
    <lineage>
        <taxon>unclassified sequences</taxon>
        <taxon>metagenomes</taxon>
        <taxon>organismal metagenomes</taxon>
    </lineage>
</organism>
<dbReference type="EMBL" id="MT141508">
    <property type="protein sequence ID" value="QJA63880.1"/>
    <property type="molecule type" value="Genomic_DNA"/>
</dbReference>
<name>A0A6H1ZP96_9ZZZZ</name>
<dbReference type="AlphaFoldDB" id="A0A6H1ZP96"/>
<gene>
    <name evidence="2" type="ORF">MM415B00571_0026</name>
    <name evidence="1" type="ORF">TM448A01450_0019</name>
</gene>
<sequence>MPKIDNKVFCINHPDIEMDEYFDFMFHNTEKGDDRKYYKTSTVIIGTPFVCHICRYMELYSLNADQDLATNSDKK</sequence>
<proteinExistence type="predicted"/>
<evidence type="ECO:0000313" key="2">
    <source>
        <dbReference type="EMBL" id="QJA63880.1"/>
    </source>
</evidence>
<reference evidence="1" key="1">
    <citation type="submission" date="2020-03" db="EMBL/GenBank/DDBJ databases">
        <title>The deep terrestrial virosphere.</title>
        <authorList>
            <person name="Holmfeldt K."/>
            <person name="Nilsson E."/>
            <person name="Simone D."/>
            <person name="Lopez-Fernandez M."/>
            <person name="Wu X."/>
            <person name="de Brujin I."/>
            <person name="Lundin D."/>
            <person name="Andersson A."/>
            <person name="Bertilsson S."/>
            <person name="Dopson M."/>
        </authorList>
    </citation>
    <scope>NUCLEOTIDE SEQUENCE</scope>
    <source>
        <strain evidence="2">MM415B00571</strain>
        <strain evidence="1">TM448A01450</strain>
    </source>
</reference>
<evidence type="ECO:0000313" key="1">
    <source>
        <dbReference type="EMBL" id="QJA49753.1"/>
    </source>
</evidence>